<proteinExistence type="predicted"/>
<sequence length="74" mass="8406">MPIRARLLLIQVVKERGSSVVGRVYQPIQCQSVVAVNLVDVAYSTVFESVVKRLFHPIVFRYLETFGTRRIAGQ</sequence>
<reference evidence="1" key="1">
    <citation type="submission" date="2024-03" db="EMBL/GenBank/DDBJ databases">
        <title>This phage originates from the Bacteriophage catalogue of the Bacteriophage Competence Centre, Department of Microbiology und Biotechnology, Max Rubner-Institut, Kiel, Germany.</title>
        <authorList>
            <person name="Sprotte S."/>
            <person name="Brinks E."/>
        </authorList>
    </citation>
    <scope>NUCLEOTIDE SEQUENCE</scope>
</reference>
<evidence type="ECO:0000313" key="1">
    <source>
        <dbReference type="EMBL" id="XCD29427.1"/>
    </source>
</evidence>
<protein>
    <submittedName>
        <fullName evidence="1">Uncharacterized protein</fullName>
    </submittedName>
</protein>
<organism evidence="1">
    <name type="scientific">Pseudomonas phage PMBT23</name>
    <dbReference type="NCBI Taxonomy" id="3137284"/>
    <lineage>
        <taxon>Viruses</taxon>
    </lineage>
</organism>
<dbReference type="EMBL" id="PP554577">
    <property type="protein sequence ID" value="XCD29427.1"/>
    <property type="molecule type" value="Genomic_DNA"/>
</dbReference>
<accession>A0AAU8BV10</accession>
<name>A0AAU8BV10_9VIRU</name>